<dbReference type="EMBL" id="JAGPXC010000005">
    <property type="protein sequence ID" value="KAH6652767.1"/>
    <property type="molecule type" value="Genomic_DNA"/>
</dbReference>
<comment type="caution">
    <text evidence="1">The sequence shown here is derived from an EMBL/GenBank/DDBJ whole genome shotgun (WGS) entry which is preliminary data.</text>
</comment>
<dbReference type="OrthoDB" id="3800738at2759"/>
<proteinExistence type="predicted"/>
<keyword evidence="2" id="KW-1185">Reference proteome</keyword>
<dbReference type="AlphaFoldDB" id="A0A9P8UIE8"/>
<dbReference type="RefSeq" id="XP_045957044.1">
    <property type="nucleotide sequence ID" value="XM_046102978.1"/>
</dbReference>
<evidence type="ECO:0008006" key="3">
    <source>
        <dbReference type="Google" id="ProtNLM"/>
    </source>
</evidence>
<dbReference type="Proteomes" id="UP000758603">
    <property type="component" value="Unassembled WGS sequence"/>
</dbReference>
<evidence type="ECO:0000313" key="1">
    <source>
        <dbReference type="EMBL" id="KAH6652767.1"/>
    </source>
</evidence>
<reference evidence="1" key="1">
    <citation type="journal article" date="2021" name="Nat. Commun.">
        <title>Genetic determinants of endophytism in the Arabidopsis root mycobiome.</title>
        <authorList>
            <person name="Mesny F."/>
            <person name="Miyauchi S."/>
            <person name="Thiergart T."/>
            <person name="Pickel B."/>
            <person name="Atanasova L."/>
            <person name="Karlsson M."/>
            <person name="Huettel B."/>
            <person name="Barry K.W."/>
            <person name="Haridas S."/>
            <person name="Chen C."/>
            <person name="Bauer D."/>
            <person name="Andreopoulos W."/>
            <person name="Pangilinan J."/>
            <person name="LaButti K."/>
            <person name="Riley R."/>
            <person name="Lipzen A."/>
            <person name="Clum A."/>
            <person name="Drula E."/>
            <person name="Henrissat B."/>
            <person name="Kohler A."/>
            <person name="Grigoriev I.V."/>
            <person name="Martin F.M."/>
            <person name="Hacquard S."/>
        </authorList>
    </citation>
    <scope>NUCLEOTIDE SEQUENCE</scope>
    <source>
        <strain evidence="1">MPI-SDFR-AT-0073</strain>
    </source>
</reference>
<evidence type="ECO:0000313" key="2">
    <source>
        <dbReference type="Proteomes" id="UP000758603"/>
    </source>
</evidence>
<organism evidence="1 2">
    <name type="scientific">Truncatella angustata</name>
    <dbReference type="NCBI Taxonomy" id="152316"/>
    <lineage>
        <taxon>Eukaryota</taxon>
        <taxon>Fungi</taxon>
        <taxon>Dikarya</taxon>
        <taxon>Ascomycota</taxon>
        <taxon>Pezizomycotina</taxon>
        <taxon>Sordariomycetes</taxon>
        <taxon>Xylariomycetidae</taxon>
        <taxon>Amphisphaeriales</taxon>
        <taxon>Sporocadaceae</taxon>
        <taxon>Truncatella</taxon>
    </lineage>
</organism>
<dbReference type="GeneID" id="70131870"/>
<sequence length="278" mass="31688">MAGLSDVPIEILNAILEYLFLRDLQTLITSQRTGKHFRAVVQDILTRQRSSSPCIGTSDSELPCAHDPWDRLLWQRFRPLFAATQCFTPEERGRIIYLTIAGDSTLPFKRLPWAQDERSRGPYLRPEASWRGLSVARPGREPITHLEIIRGYQSDDDDTVEYLHVELPGGVLTMGALYDVLLSEQVHFGDETGDWELLLGKRLRDHDLMQEYECFIQEDSDLVDSGPDARQCAILYVQGAITGDVPSDSWPVAHKWTPKIIGKLPRLLSWDESRDVKE</sequence>
<gene>
    <name evidence="1" type="ORF">BKA67DRAFT_567495</name>
</gene>
<protein>
    <recommendedName>
        <fullName evidence="3">F-box domain-containing protein</fullName>
    </recommendedName>
</protein>
<name>A0A9P8UIE8_9PEZI</name>
<accession>A0A9P8UIE8</accession>